<keyword evidence="10 12" id="KW-0511">Multifunctional enzyme</keyword>
<evidence type="ECO:0000256" key="7">
    <source>
        <dbReference type="ARBA" id="ARBA00023002"/>
    </source>
</evidence>
<dbReference type="EC" id="3.5.4.9" evidence="12"/>
<accession>A0A0W0WV11</accession>
<protein>
    <recommendedName>
        <fullName evidence="12">Bifunctional protein FolD</fullName>
    </recommendedName>
    <domain>
        <recommendedName>
            <fullName evidence="12">Methylenetetrahydrofolate dehydrogenase</fullName>
            <ecNumber evidence="12">1.5.1.5</ecNumber>
        </recommendedName>
    </domain>
    <domain>
        <recommendedName>
            <fullName evidence="12">Methenyltetrahydrofolate cyclohydrolase</fullName>
            <ecNumber evidence="12">3.5.4.9</ecNumber>
        </recommendedName>
    </domain>
</protein>
<dbReference type="PROSITE" id="PS00766">
    <property type="entry name" value="THF_DHG_CYH_1"/>
    <property type="match status" value="1"/>
</dbReference>
<dbReference type="InterPro" id="IPR000672">
    <property type="entry name" value="THF_DH/CycHdrlase"/>
</dbReference>
<evidence type="ECO:0000259" key="13">
    <source>
        <dbReference type="Pfam" id="PF00763"/>
    </source>
</evidence>
<dbReference type="OrthoDB" id="9803580at2"/>
<dbReference type="GO" id="GO:0006164">
    <property type="term" value="P:purine nucleotide biosynthetic process"/>
    <property type="evidence" value="ECO:0007669"/>
    <property type="project" value="UniProtKB-KW"/>
</dbReference>
<comment type="function">
    <text evidence="12">Catalyzes the oxidation of 5,10-methylenetetrahydrofolate to 5,10-methenyltetrahydrofolate and then the hydrolysis of 5,10-methenyltetrahydrofolate to 10-formyltetrahydrofolate.</text>
</comment>
<reference evidence="15 16" key="1">
    <citation type="submission" date="2015-11" db="EMBL/GenBank/DDBJ databases">
        <title>Genomic analysis of 38 Legionella species identifies large and diverse effector repertoires.</title>
        <authorList>
            <person name="Burstein D."/>
            <person name="Amaro F."/>
            <person name="Zusman T."/>
            <person name="Lifshitz Z."/>
            <person name="Cohen O."/>
            <person name="Gilbert J.A."/>
            <person name="Pupko T."/>
            <person name="Shuman H.A."/>
            <person name="Segal G."/>
        </authorList>
    </citation>
    <scope>NUCLEOTIDE SEQUENCE [LARGE SCALE GENOMIC DNA]</scope>
    <source>
        <strain evidence="15 16">ATCC 49506</strain>
    </source>
</reference>
<dbReference type="SUPFAM" id="SSF51735">
    <property type="entry name" value="NAD(P)-binding Rossmann-fold domains"/>
    <property type="match status" value="1"/>
</dbReference>
<dbReference type="STRING" id="45070.Lnau_1145"/>
<evidence type="ECO:0000256" key="2">
    <source>
        <dbReference type="ARBA" id="ARBA00022563"/>
    </source>
</evidence>
<dbReference type="NCBIfam" id="NF008058">
    <property type="entry name" value="PRK10792.1"/>
    <property type="match status" value="1"/>
</dbReference>
<dbReference type="HAMAP" id="MF_01576">
    <property type="entry name" value="THF_DHG_CYH"/>
    <property type="match status" value="1"/>
</dbReference>
<evidence type="ECO:0000313" key="16">
    <source>
        <dbReference type="Proteomes" id="UP000054725"/>
    </source>
</evidence>
<dbReference type="FunFam" id="3.40.50.10860:FF:000001">
    <property type="entry name" value="Bifunctional protein FolD"/>
    <property type="match status" value="1"/>
</dbReference>
<evidence type="ECO:0000256" key="8">
    <source>
        <dbReference type="ARBA" id="ARBA00023102"/>
    </source>
</evidence>
<comment type="similarity">
    <text evidence="12">Belongs to the tetrahydrofolate dehydrogenase/cyclohydrolase family.</text>
</comment>
<dbReference type="Gene3D" id="3.40.50.10860">
    <property type="entry name" value="Leucine Dehydrogenase, chain A, domain 1"/>
    <property type="match status" value="1"/>
</dbReference>
<feature type="domain" description="Tetrahydrofolate dehydrogenase/cyclohydrolase NAD(P)-binding" evidence="14">
    <location>
        <begin position="140"/>
        <end position="281"/>
    </location>
</feature>
<dbReference type="AlphaFoldDB" id="A0A0W0WV11"/>
<dbReference type="Pfam" id="PF02882">
    <property type="entry name" value="THF_DHG_CYH_C"/>
    <property type="match status" value="1"/>
</dbReference>
<dbReference type="GO" id="GO:0004488">
    <property type="term" value="F:methylenetetrahydrofolate dehydrogenase (NADP+) activity"/>
    <property type="evidence" value="ECO:0007669"/>
    <property type="project" value="UniProtKB-UniRule"/>
</dbReference>
<dbReference type="PANTHER" id="PTHR48099:SF5">
    <property type="entry name" value="C-1-TETRAHYDROFOLATE SYNTHASE, CYTOPLASMIC"/>
    <property type="match status" value="1"/>
</dbReference>
<comment type="catalytic activity">
    <reaction evidence="11 12">
        <text>(6R)-5,10-methenyltetrahydrofolate + H2O = (6R)-10-formyltetrahydrofolate + H(+)</text>
        <dbReference type="Rhea" id="RHEA:23700"/>
        <dbReference type="ChEBI" id="CHEBI:15377"/>
        <dbReference type="ChEBI" id="CHEBI:15378"/>
        <dbReference type="ChEBI" id="CHEBI:57455"/>
        <dbReference type="ChEBI" id="CHEBI:195366"/>
        <dbReference type="EC" id="3.5.4.9"/>
    </reaction>
</comment>
<evidence type="ECO:0000313" key="15">
    <source>
        <dbReference type="EMBL" id="KTD36161.1"/>
    </source>
</evidence>
<dbReference type="Pfam" id="PF00763">
    <property type="entry name" value="THF_DHG_CYH"/>
    <property type="match status" value="1"/>
</dbReference>
<comment type="caution">
    <text evidence="15">The sequence shown here is derived from an EMBL/GenBank/DDBJ whole genome shotgun (WGS) entry which is preliminary data.</text>
</comment>
<sequence>MTALLLDGKKAAAQLKEAIKEAVANRLEQGKKAPGLAVILVGSDPASNIYVANKRKACFEVGFNSYDYDLPESTSENELLELIDQLNHSEEVDGILVQLPLPDSIDSNKIIECISPTKDVDGFHPYNIGRLVQRNPLLRPCTPYGIIHLLSYYQIPLVGVSTLVIGASNIVGRPMAMEFLLAASTVSICHRFTSNLEKYVRAAEIIVVATGVQDVLDVNWLSEKQIIVDVGMHRLADGKLRGDVDFERAKDIVAWITPVPGGVGPMTIATLLQNTLLAANYHLPPS</sequence>
<dbReference type="PROSITE" id="PS00767">
    <property type="entry name" value="THF_DHG_CYH_2"/>
    <property type="match status" value="1"/>
</dbReference>
<dbReference type="GO" id="GO:0000105">
    <property type="term" value="P:L-histidine biosynthetic process"/>
    <property type="evidence" value="ECO:0007669"/>
    <property type="project" value="UniProtKB-KW"/>
</dbReference>
<dbReference type="InterPro" id="IPR020631">
    <property type="entry name" value="THF_DH/CycHdrlase_NAD-bd_dom"/>
</dbReference>
<dbReference type="Gene3D" id="3.40.50.720">
    <property type="entry name" value="NAD(P)-binding Rossmann-like Domain"/>
    <property type="match status" value="1"/>
</dbReference>
<evidence type="ECO:0000256" key="4">
    <source>
        <dbReference type="ARBA" id="ARBA00022755"/>
    </source>
</evidence>
<dbReference type="UniPathway" id="UPA00193"/>
<evidence type="ECO:0000256" key="5">
    <source>
        <dbReference type="ARBA" id="ARBA00022801"/>
    </source>
</evidence>
<evidence type="ECO:0000256" key="1">
    <source>
        <dbReference type="ARBA" id="ARBA00004777"/>
    </source>
</evidence>
<keyword evidence="9 12" id="KW-0486">Methionine biosynthesis</keyword>
<feature type="domain" description="Tetrahydrofolate dehydrogenase/cyclohydrolase catalytic" evidence="13">
    <location>
        <begin position="6"/>
        <end position="121"/>
    </location>
</feature>
<evidence type="ECO:0000256" key="3">
    <source>
        <dbReference type="ARBA" id="ARBA00022605"/>
    </source>
</evidence>
<dbReference type="Proteomes" id="UP000054725">
    <property type="component" value="Unassembled WGS sequence"/>
</dbReference>
<dbReference type="PRINTS" id="PR00085">
    <property type="entry name" value="THFDHDRGNASE"/>
</dbReference>
<dbReference type="InterPro" id="IPR020867">
    <property type="entry name" value="THF_DH/CycHdrlase_CS"/>
</dbReference>
<dbReference type="InterPro" id="IPR020630">
    <property type="entry name" value="THF_DH/CycHdrlase_cat_dom"/>
</dbReference>
<dbReference type="CDD" id="cd01080">
    <property type="entry name" value="NAD_bind_m-THF_DH_Cyclohyd"/>
    <property type="match status" value="1"/>
</dbReference>
<dbReference type="RefSeq" id="WP_058504183.1">
    <property type="nucleotide sequence ID" value="NZ_CAAAIF010000001.1"/>
</dbReference>
<dbReference type="PANTHER" id="PTHR48099">
    <property type="entry name" value="C-1-TETRAHYDROFOLATE SYNTHASE, CYTOPLASMIC-RELATED"/>
    <property type="match status" value="1"/>
</dbReference>
<organism evidence="15 16">
    <name type="scientific">Legionella nautarum</name>
    <dbReference type="NCBI Taxonomy" id="45070"/>
    <lineage>
        <taxon>Bacteria</taxon>
        <taxon>Pseudomonadati</taxon>
        <taxon>Pseudomonadota</taxon>
        <taxon>Gammaproteobacteria</taxon>
        <taxon>Legionellales</taxon>
        <taxon>Legionellaceae</taxon>
        <taxon>Legionella</taxon>
    </lineage>
</organism>
<dbReference type="InterPro" id="IPR036291">
    <property type="entry name" value="NAD(P)-bd_dom_sf"/>
</dbReference>
<dbReference type="SUPFAM" id="SSF53223">
    <property type="entry name" value="Aminoacid dehydrogenase-like, N-terminal domain"/>
    <property type="match status" value="1"/>
</dbReference>
<proteinExistence type="inferred from homology"/>
<keyword evidence="5 12" id="KW-0378">Hydrolase</keyword>
<comment type="catalytic activity">
    <reaction evidence="12">
        <text>(6R)-5,10-methylene-5,6,7,8-tetrahydrofolate + NADP(+) = (6R)-5,10-methenyltetrahydrofolate + NADPH</text>
        <dbReference type="Rhea" id="RHEA:22812"/>
        <dbReference type="ChEBI" id="CHEBI:15636"/>
        <dbReference type="ChEBI" id="CHEBI:57455"/>
        <dbReference type="ChEBI" id="CHEBI:57783"/>
        <dbReference type="ChEBI" id="CHEBI:58349"/>
        <dbReference type="EC" id="1.5.1.5"/>
    </reaction>
</comment>
<keyword evidence="7 12" id="KW-0560">Oxidoreductase</keyword>
<dbReference type="GO" id="GO:0004477">
    <property type="term" value="F:methenyltetrahydrofolate cyclohydrolase activity"/>
    <property type="evidence" value="ECO:0007669"/>
    <property type="project" value="UniProtKB-UniRule"/>
</dbReference>
<dbReference type="GO" id="GO:0009086">
    <property type="term" value="P:methionine biosynthetic process"/>
    <property type="evidence" value="ECO:0007669"/>
    <property type="project" value="UniProtKB-KW"/>
</dbReference>
<evidence type="ECO:0000256" key="6">
    <source>
        <dbReference type="ARBA" id="ARBA00022857"/>
    </source>
</evidence>
<dbReference type="PATRIC" id="fig|45070.6.peg.1210"/>
<feature type="binding site" evidence="12">
    <location>
        <begin position="166"/>
        <end position="168"/>
    </location>
    <ligand>
        <name>NADP(+)</name>
        <dbReference type="ChEBI" id="CHEBI:58349"/>
    </ligand>
</feature>
<dbReference type="InterPro" id="IPR046346">
    <property type="entry name" value="Aminoacid_DH-like_N_sf"/>
</dbReference>
<evidence type="ECO:0000256" key="11">
    <source>
        <dbReference type="ARBA" id="ARBA00036357"/>
    </source>
</evidence>
<evidence type="ECO:0000259" key="14">
    <source>
        <dbReference type="Pfam" id="PF02882"/>
    </source>
</evidence>
<keyword evidence="6 12" id="KW-0521">NADP</keyword>
<comment type="pathway">
    <text evidence="1 12">One-carbon metabolism; tetrahydrofolate interconversion.</text>
</comment>
<dbReference type="GO" id="GO:0005829">
    <property type="term" value="C:cytosol"/>
    <property type="evidence" value="ECO:0007669"/>
    <property type="project" value="TreeGrafter"/>
</dbReference>
<evidence type="ECO:0000256" key="9">
    <source>
        <dbReference type="ARBA" id="ARBA00023167"/>
    </source>
</evidence>
<dbReference type="EMBL" id="LNYO01000013">
    <property type="protein sequence ID" value="KTD36161.1"/>
    <property type="molecule type" value="Genomic_DNA"/>
</dbReference>
<evidence type="ECO:0000256" key="10">
    <source>
        <dbReference type="ARBA" id="ARBA00023268"/>
    </source>
</evidence>
<dbReference type="EC" id="1.5.1.5" evidence="12"/>
<keyword evidence="4 12" id="KW-0658">Purine biosynthesis</keyword>
<keyword evidence="3 12" id="KW-0028">Amino-acid biosynthesis</keyword>
<keyword evidence="8 12" id="KW-0368">Histidine biosynthesis</keyword>
<comment type="subunit">
    <text evidence="12">Homodimer.</text>
</comment>
<comment type="caution">
    <text evidence="12">Lacks conserved residue(s) required for the propagation of feature annotation.</text>
</comment>
<gene>
    <name evidence="12 15" type="primary">folD</name>
    <name evidence="15" type="ORF">Lnau_1145</name>
</gene>
<name>A0A0W0WV11_9GAMM</name>
<keyword evidence="2 12" id="KW-0554">One-carbon metabolism</keyword>
<evidence type="ECO:0000256" key="12">
    <source>
        <dbReference type="HAMAP-Rule" id="MF_01576"/>
    </source>
</evidence>
<keyword evidence="16" id="KW-1185">Reference proteome</keyword>
<dbReference type="GO" id="GO:0035999">
    <property type="term" value="P:tetrahydrofolate interconversion"/>
    <property type="evidence" value="ECO:0007669"/>
    <property type="project" value="UniProtKB-UniRule"/>
</dbReference>